<evidence type="ECO:0000313" key="1">
    <source>
        <dbReference type="EMBL" id="CAL4114460.1"/>
    </source>
</evidence>
<gene>
    <name evidence="1" type="ORF">MNOR_LOCUS20431</name>
</gene>
<dbReference type="GO" id="GO:0019005">
    <property type="term" value="C:SCF ubiquitin ligase complex"/>
    <property type="evidence" value="ECO:0007669"/>
    <property type="project" value="TreeGrafter"/>
</dbReference>
<name>A0AAV2R691_MEGNR</name>
<protein>
    <submittedName>
        <fullName evidence="1">Uncharacterized protein</fullName>
    </submittedName>
</protein>
<evidence type="ECO:0000313" key="2">
    <source>
        <dbReference type="Proteomes" id="UP001497623"/>
    </source>
</evidence>
<keyword evidence="2" id="KW-1185">Reference proteome</keyword>
<reference evidence="1 2" key="1">
    <citation type="submission" date="2024-05" db="EMBL/GenBank/DDBJ databases">
        <authorList>
            <person name="Wallberg A."/>
        </authorList>
    </citation>
    <scope>NUCLEOTIDE SEQUENCE [LARGE SCALE GENOMIC DNA]</scope>
</reference>
<accession>A0AAV2R691</accession>
<dbReference type="Proteomes" id="UP001497623">
    <property type="component" value="Unassembled WGS sequence"/>
</dbReference>
<dbReference type="PANTHER" id="PTHR13318">
    <property type="entry name" value="PARTNER OF PAIRED, ISOFORM B-RELATED"/>
    <property type="match status" value="1"/>
</dbReference>
<comment type="caution">
    <text evidence="1">The sequence shown here is derived from an EMBL/GenBank/DDBJ whole genome shotgun (WGS) entry which is preliminary data.</text>
</comment>
<dbReference type="Gene3D" id="1.20.1280.50">
    <property type="match status" value="1"/>
</dbReference>
<dbReference type="GO" id="GO:0031146">
    <property type="term" value="P:SCF-dependent proteasomal ubiquitin-dependent protein catabolic process"/>
    <property type="evidence" value="ECO:0007669"/>
    <property type="project" value="TreeGrafter"/>
</dbReference>
<dbReference type="SUPFAM" id="SSF81383">
    <property type="entry name" value="F-box domain"/>
    <property type="match status" value="1"/>
</dbReference>
<dbReference type="SUPFAM" id="SSF52047">
    <property type="entry name" value="RNI-like"/>
    <property type="match status" value="1"/>
</dbReference>
<dbReference type="EMBL" id="CAXKWB010015792">
    <property type="protein sequence ID" value="CAL4114460.1"/>
    <property type="molecule type" value="Genomic_DNA"/>
</dbReference>
<sequence length="566" mass="65428">MKNKYKRDAPNYAFVNLHTEEDVKKIMNLNNQDCFLSGLKLIFRPAFKHFVAPGEKNYVRMPLPDRDYDLSPLDPSKPSIHVLVDDVLMKILEYVPLKERILCEVVCRWWQALLYVMFESTIHLNLDEGFFGNSLCISKAMVSKMLLLTGETLKSLSLSDSDNTLKKKLFSIIPQLCPNLENLDLSDAINLCFNNVKALKDCKKLKYFSAKSCIDLKEKSFEDLISVLPCLEKIDVNFTAIKGDCFNLLPLGLKELKISSCREVSKENLFKLSKACKNLEVLDIEKLDIDKEFLEDLGVNCTNLKSLKWISPKVFDSSNHLEFSNQVKCFTKLKSLKIVAHTFELPNIIDNVKELEELNIQIKTPTTNMIDFGKFSQLKNVVLMYCPFRKQEIMSLAKCKKLQYVTIKGCEMYHPDQEAIIKIIKGCLEIKHIKCLIRDINTNFISDINEIMKNRSGPIKVTAFDNSSRNMLLDAQYDTEKIDFNDVDSFFDEDSDLDMDDYEEYNDSDERFDPMDSDEFRFNGYDSDNSLPDYMFFADQFFNNFGLEYGLHNGLYNDGYDSDESF</sequence>
<dbReference type="AlphaFoldDB" id="A0AAV2R691"/>
<dbReference type="Gene3D" id="3.80.10.10">
    <property type="entry name" value="Ribonuclease Inhibitor"/>
    <property type="match status" value="2"/>
</dbReference>
<dbReference type="InterPro" id="IPR036047">
    <property type="entry name" value="F-box-like_dom_sf"/>
</dbReference>
<dbReference type="InterPro" id="IPR032675">
    <property type="entry name" value="LRR_dom_sf"/>
</dbReference>
<organism evidence="1 2">
    <name type="scientific">Meganyctiphanes norvegica</name>
    <name type="common">Northern krill</name>
    <name type="synonym">Thysanopoda norvegica</name>
    <dbReference type="NCBI Taxonomy" id="48144"/>
    <lineage>
        <taxon>Eukaryota</taxon>
        <taxon>Metazoa</taxon>
        <taxon>Ecdysozoa</taxon>
        <taxon>Arthropoda</taxon>
        <taxon>Crustacea</taxon>
        <taxon>Multicrustacea</taxon>
        <taxon>Malacostraca</taxon>
        <taxon>Eumalacostraca</taxon>
        <taxon>Eucarida</taxon>
        <taxon>Euphausiacea</taxon>
        <taxon>Euphausiidae</taxon>
        <taxon>Meganyctiphanes</taxon>
    </lineage>
</organism>
<proteinExistence type="predicted"/>